<dbReference type="AlphaFoldDB" id="A0A916YA84"/>
<reference evidence="1" key="2">
    <citation type="submission" date="2020-09" db="EMBL/GenBank/DDBJ databases">
        <authorList>
            <person name="Sun Q."/>
            <person name="Zhou Y."/>
        </authorList>
    </citation>
    <scope>NUCLEOTIDE SEQUENCE</scope>
    <source>
        <strain evidence="1">CGMCC 1.12506</strain>
    </source>
</reference>
<comment type="caution">
    <text evidence="1">The sequence shown here is derived from an EMBL/GenBank/DDBJ whole genome shotgun (WGS) entry which is preliminary data.</text>
</comment>
<dbReference type="SUPFAM" id="SSF48371">
    <property type="entry name" value="ARM repeat"/>
    <property type="match status" value="1"/>
</dbReference>
<accession>A0A916YA84</accession>
<dbReference type="RefSeq" id="WP_188363225.1">
    <property type="nucleotide sequence ID" value="NZ_BMFG01000018.1"/>
</dbReference>
<dbReference type="InterPro" id="IPR016024">
    <property type="entry name" value="ARM-type_fold"/>
</dbReference>
<organism evidence="1 2">
    <name type="scientific">Flavobacterium orientale</name>
    <dbReference type="NCBI Taxonomy" id="1756020"/>
    <lineage>
        <taxon>Bacteria</taxon>
        <taxon>Pseudomonadati</taxon>
        <taxon>Bacteroidota</taxon>
        <taxon>Flavobacteriia</taxon>
        <taxon>Flavobacteriales</taxon>
        <taxon>Flavobacteriaceae</taxon>
        <taxon>Flavobacterium</taxon>
    </lineage>
</organism>
<evidence type="ECO:0008006" key="3">
    <source>
        <dbReference type="Google" id="ProtNLM"/>
    </source>
</evidence>
<dbReference type="Pfam" id="PF13646">
    <property type="entry name" value="HEAT_2"/>
    <property type="match status" value="1"/>
</dbReference>
<reference evidence="1" key="1">
    <citation type="journal article" date="2014" name="Int. J. Syst. Evol. Microbiol.">
        <title>Complete genome sequence of Corynebacterium casei LMG S-19264T (=DSM 44701T), isolated from a smear-ripened cheese.</title>
        <authorList>
            <consortium name="US DOE Joint Genome Institute (JGI-PGF)"/>
            <person name="Walter F."/>
            <person name="Albersmeier A."/>
            <person name="Kalinowski J."/>
            <person name="Ruckert C."/>
        </authorList>
    </citation>
    <scope>NUCLEOTIDE SEQUENCE</scope>
    <source>
        <strain evidence="1">CGMCC 1.12506</strain>
    </source>
</reference>
<keyword evidence="2" id="KW-1185">Reference proteome</keyword>
<dbReference type="EMBL" id="BMFG01000018">
    <property type="protein sequence ID" value="GGD36439.1"/>
    <property type="molecule type" value="Genomic_DNA"/>
</dbReference>
<name>A0A916YA84_9FLAO</name>
<dbReference type="Gene3D" id="1.25.10.10">
    <property type="entry name" value="Leucine-rich Repeat Variant"/>
    <property type="match status" value="1"/>
</dbReference>
<evidence type="ECO:0000313" key="2">
    <source>
        <dbReference type="Proteomes" id="UP000625735"/>
    </source>
</evidence>
<gene>
    <name evidence="1" type="ORF">GCM10011343_27880</name>
</gene>
<proteinExistence type="predicted"/>
<protein>
    <recommendedName>
        <fullName evidence="3">HEAT repeat-containing protein</fullName>
    </recommendedName>
</protein>
<evidence type="ECO:0000313" key="1">
    <source>
        <dbReference type="EMBL" id="GGD36439.1"/>
    </source>
</evidence>
<sequence length="269" mass="31541">MSLTDYSNEKLFDRILNNKSNENYWKYISELRKRKTKDIFEKSIELTKSEISKEKIIAINILAQFGYPRLHQKEILKTYFNLLKTEKDKNVISSILYAIGHNNDNLTEKQIDIVCSFKNHKSVNVRHGLVSAILTIDKTKPIITLIQLTKDKDSDIRDWATFGIGTQIETDNPIIRETLWKRINDSDENTRFEAIIGLAKRKDEKIKDVLKNELLKIDEFGSLILEAIEEFNDKEFIILIEEQIKRNKVLKKVNGDWLLETLEKLKKTE</sequence>
<dbReference type="InterPro" id="IPR011989">
    <property type="entry name" value="ARM-like"/>
</dbReference>
<dbReference type="Proteomes" id="UP000625735">
    <property type="component" value="Unassembled WGS sequence"/>
</dbReference>